<dbReference type="AlphaFoldDB" id="A0A3N4LHB6"/>
<dbReference type="Proteomes" id="UP000267821">
    <property type="component" value="Unassembled WGS sequence"/>
</dbReference>
<evidence type="ECO:0000313" key="2">
    <source>
        <dbReference type="Proteomes" id="UP000267821"/>
    </source>
</evidence>
<sequence>MSGGIATSPQGTLLVELQLTSRRAYVCLVYCIWYGIVSYKSDTGVGSSSTEISEMEEFLKLISESIEVSPLVALLGLGISELKLELRQSRLEILRPLPHDKIRERTNKGRECRSCSTGRALSTSCFVSSVAY</sequence>
<reference evidence="1 2" key="1">
    <citation type="journal article" date="2018" name="Nat. Ecol. Evol.">
        <title>Pezizomycetes genomes reveal the molecular basis of ectomycorrhizal truffle lifestyle.</title>
        <authorList>
            <person name="Murat C."/>
            <person name="Payen T."/>
            <person name="Noel B."/>
            <person name="Kuo A."/>
            <person name="Morin E."/>
            <person name="Chen J."/>
            <person name="Kohler A."/>
            <person name="Krizsan K."/>
            <person name="Balestrini R."/>
            <person name="Da Silva C."/>
            <person name="Montanini B."/>
            <person name="Hainaut M."/>
            <person name="Levati E."/>
            <person name="Barry K.W."/>
            <person name="Belfiori B."/>
            <person name="Cichocki N."/>
            <person name="Clum A."/>
            <person name="Dockter R.B."/>
            <person name="Fauchery L."/>
            <person name="Guy J."/>
            <person name="Iotti M."/>
            <person name="Le Tacon F."/>
            <person name="Lindquist E.A."/>
            <person name="Lipzen A."/>
            <person name="Malagnac F."/>
            <person name="Mello A."/>
            <person name="Molinier V."/>
            <person name="Miyauchi S."/>
            <person name="Poulain J."/>
            <person name="Riccioni C."/>
            <person name="Rubini A."/>
            <person name="Sitrit Y."/>
            <person name="Splivallo R."/>
            <person name="Traeger S."/>
            <person name="Wang M."/>
            <person name="Zifcakova L."/>
            <person name="Wipf D."/>
            <person name="Zambonelli A."/>
            <person name="Paolocci F."/>
            <person name="Nowrousian M."/>
            <person name="Ottonello S."/>
            <person name="Baldrian P."/>
            <person name="Spatafora J.W."/>
            <person name="Henrissat B."/>
            <person name="Nagy L.G."/>
            <person name="Aury J.M."/>
            <person name="Wincker P."/>
            <person name="Grigoriev I.V."/>
            <person name="Bonfante P."/>
            <person name="Martin F.M."/>
        </authorList>
    </citation>
    <scope>NUCLEOTIDE SEQUENCE [LARGE SCALE GENOMIC DNA]</scope>
    <source>
        <strain evidence="1 2">ATCC MYA-4762</strain>
    </source>
</reference>
<gene>
    <name evidence="1" type="ORF">L211DRAFT_346697</name>
</gene>
<proteinExistence type="predicted"/>
<name>A0A3N4LHB6_9PEZI</name>
<dbReference type="EMBL" id="ML121553">
    <property type="protein sequence ID" value="RPB22294.1"/>
    <property type="molecule type" value="Genomic_DNA"/>
</dbReference>
<accession>A0A3N4LHB6</accession>
<dbReference type="InParanoid" id="A0A3N4LHB6"/>
<keyword evidence="2" id="KW-1185">Reference proteome</keyword>
<organism evidence="1 2">
    <name type="scientific">Terfezia boudieri ATCC MYA-4762</name>
    <dbReference type="NCBI Taxonomy" id="1051890"/>
    <lineage>
        <taxon>Eukaryota</taxon>
        <taxon>Fungi</taxon>
        <taxon>Dikarya</taxon>
        <taxon>Ascomycota</taxon>
        <taxon>Pezizomycotina</taxon>
        <taxon>Pezizomycetes</taxon>
        <taxon>Pezizales</taxon>
        <taxon>Pezizaceae</taxon>
        <taxon>Terfezia</taxon>
    </lineage>
</organism>
<evidence type="ECO:0000313" key="1">
    <source>
        <dbReference type="EMBL" id="RPB22294.1"/>
    </source>
</evidence>
<protein>
    <submittedName>
        <fullName evidence="1">Uncharacterized protein</fullName>
    </submittedName>
</protein>